<reference evidence="1" key="1">
    <citation type="submission" date="2022-04" db="EMBL/GenBank/DDBJ databases">
        <authorList>
            <person name="Friedrich I."/>
            <person name="Schneider D."/>
            <person name="Poehlein A."/>
            <person name="Hertel R."/>
            <person name="Daniel R."/>
        </authorList>
    </citation>
    <scope>NUCLEOTIDE SEQUENCE</scope>
</reference>
<protein>
    <submittedName>
        <fullName evidence="1">Uncharacterized protein</fullName>
    </submittedName>
</protein>
<organism evidence="1 2">
    <name type="scientific">Brevundimonas phage vB_BpoS-Gurke</name>
    <dbReference type="NCBI Taxonomy" id="2948599"/>
    <lineage>
        <taxon>Viruses</taxon>
        <taxon>Duplodnaviria</taxon>
        <taxon>Heunggongvirae</taxon>
        <taxon>Uroviricota</taxon>
        <taxon>Caudoviricetes</taxon>
        <taxon>Jeanschmidtviridae</taxon>
        <taxon>Kikimoravirus</taxon>
        <taxon>Kikimoravirus gurke</taxon>
    </lineage>
</organism>
<dbReference type="Proteomes" id="UP001055634">
    <property type="component" value="Segment"/>
</dbReference>
<keyword evidence="2" id="KW-1185">Reference proteome</keyword>
<accession>A0A9E7N2U6</accession>
<name>A0A9E7N2U6_9CAUD</name>
<proteinExistence type="predicted"/>
<gene>
    <name evidence="1" type="ORF">GURKE_00020</name>
</gene>
<sequence>MDAPQFRQLFRQFIQQETQQADASLQIRLLEAERMMGELTDAQVETFAALLRKAFRRDFQDELLEMQPGYPR</sequence>
<evidence type="ECO:0000313" key="1">
    <source>
        <dbReference type="EMBL" id="UTC28035.1"/>
    </source>
</evidence>
<evidence type="ECO:0000313" key="2">
    <source>
        <dbReference type="Proteomes" id="UP001055634"/>
    </source>
</evidence>
<dbReference type="EMBL" id="ON529850">
    <property type="protein sequence ID" value="UTC28035.1"/>
    <property type="molecule type" value="Genomic_DNA"/>
</dbReference>